<sequence length="98" mass="10814">MTIRMDRCDSPVKGVDDSKTREDPLRENSEPTTLAVATTSLFTTMDLCPFLRRWCNKRQVFAFAGTKVCPTGSNHDHTASGNYTLSFGVGLTPNGQDK</sequence>
<name>A0A433DAE7_9FUNG</name>
<keyword evidence="3" id="KW-1185">Reference proteome</keyword>
<gene>
    <name evidence="2" type="ORF">BC936DRAFT_145556</name>
</gene>
<feature type="compositionally biased region" description="Basic and acidic residues" evidence="1">
    <location>
        <begin position="1"/>
        <end position="29"/>
    </location>
</feature>
<dbReference type="Proteomes" id="UP000268093">
    <property type="component" value="Unassembled WGS sequence"/>
</dbReference>
<accession>A0A433DAE7</accession>
<dbReference type="OrthoDB" id="4138164at2759"/>
<dbReference type="AlphaFoldDB" id="A0A433DAE7"/>
<dbReference type="EMBL" id="RBNI01004352">
    <property type="protein sequence ID" value="RUP47591.1"/>
    <property type="molecule type" value="Genomic_DNA"/>
</dbReference>
<protein>
    <submittedName>
        <fullName evidence="2">Uncharacterized protein</fullName>
    </submittedName>
</protein>
<evidence type="ECO:0000313" key="2">
    <source>
        <dbReference type="EMBL" id="RUP47591.1"/>
    </source>
</evidence>
<evidence type="ECO:0000313" key="3">
    <source>
        <dbReference type="Proteomes" id="UP000268093"/>
    </source>
</evidence>
<organism evidence="2 3">
    <name type="scientific">Jimgerdemannia flammicorona</name>
    <dbReference type="NCBI Taxonomy" id="994334"/>
    <lineage>
        <taxon>Eukaryota</taxon>
        <taxon>Fungi</taxon>
        <taxon>Fungi incertae sedis</taxon>
        <taxon>Mucoromycota</taxon>
        <taxon>Mucoromycotina</taxon>
        <taxon>Endogonomycetes</taxon>
        <taxon>Endogonales</taxon>
        <taxon>Endogonaceae</taxon>
        <taxon>Jimgerdemannia</taxon>
    </lineage>
</organism>
<evidence type="ECO:0000256" key="1">
    <source>
        <dbReference type="SAM" id="MobiDB-lite"/>
    </source>
</evidence>
<feature type="region of interest" description="Disordered" evidence="1">
    <location>
        <begin position="1"/>
        <end position="30"/>
    </location>
</feature>
<reference evidence="2 3" key="1">
    <citation type="journal article" date="2018" name="New Phytol.">
        <title>Phylogenomics of Endogonaceae and evolution of mycorrhizas within Mucoromycota.</title>
        <authorList>
            <person name="Chang Y."/>
            <person name="Desiro A."/>
            <person name="Na H."/>
            <person name="Sandor L."/>
            <person name="Lipzen A."/>
            <person name="Clum A."/>
            <person name="Barry K."/>
            <person name="Grigoriev I.V."/>
            <person name="Martin F.M."/>
            <person name="Stajich J.E."/>
            <person name="Smith M.E."/>
            <person name="Bonito G."/>
            <person name="Spatafora J.W."/>
        </authorList>
    </citation>
    <scope>NUCLEOTIDE SEQUENCE [LARGE SCALE GENOMIC DNA]</scope>
    <source>
        <strain evidence="2 3">GMNB39</strain>
    </source>
</reference>
<comment type="caution">
    <text evidence="2">The sequence shown here is derived from an EMBL/GenBank/DDBJ whole genome shotgun (WGS) entry which is preliminary data.</text>
</comment>
<proteinExistence type="predicted"/>